<gene>
    <name evidence="10" type="ORF">PNEG_01282</name>
</gene>
<dbReference type="HOGENOM" id="CLU_011784_4_1_1"/>
<keyword evidence="5" id="KW-0342">GTP-binding</keyword>
<evidence type="ECO:0000259" key="9">
    <source>
        <dbReference type="PROSITE" id="PS51710"/>
    </source>
</evidence>
<evidence type="ECO:0000313" key="10">
    <source>
        <dbReference type="EMBL" id="EMR10577.1"/>
    </source>
</evidence>
<dbReference type="PANTHER" id="PTHR45759">
    <property type="entry name" value="NUCLEOLAR GTP-BINDING PROTEIN 1"/>
    <property type="match status" value="1"/>
</dbReference>
<dbReference type="PIRSF" id="PIRSF038919">
    <property type="entry name" value="NOG1"/>
    <property type="match status" value="1"/>
</dbReference>
<keyword evidence="3 7" id="KW-0690">Ribosome biogenesis</keyword>
<dbReference type="RefSeq" id="XP_007873206.1">
    <property type="nucleotide sequence ID" value="XM_007875015.1"/>
</dbReference>
<dbReference type="InterPro" id="IPR041623">
    <property type="entry name" value="NOG1_N"/>
</dbReference>
<dbReference type="Pfam" id="PF08155">
    <property type="entry name" value="NOGCT"/>
    <property type="match status" value="1"/>
</dbReference>
<accession>M7NTG8</accession>
<dbReference type="InterPro" id="IPR010674">
    <property type="entry name" value="NOG1_Rossman_fold_dom"/>
</dbReference>
<evidence type="ECO:0000256" key="7">
    <source>
        <dbReference type="PIRNR" id="PIRNR038919"/>
    </source>
</evidence>
<evidence type="ECO:0000256" key="1">
    <source>
        <dbReference type="ARBA" id="ARBA00002889"/>
    </source>
</evidence>
<dbReference type="OrthoDB" id="415015at2759"/>
<feature type="domain" description="OBG-type G" evidence="9">
    <location>
        <begin position="166"/>
        <end position="338"/>
    </location>
</feature>
<dbReference type="InterPro" id="IPR027417">
    <property type="entry name" value="P-loop_NTPase"/>
</dbReference>
<dbReference type="CDD" id="cd01897">
    <property type="entry name" value="NOG"/>
    <property type="match status" value="1"/>
</dbReference>
<evidence type="ECO:0000256" key="4">
    <source>
        <dbReference type="ARBA" id="ARBA00022741"/>
    </source>
</evidence>
<dbReference type="InterPro" id="IPR031167">
    <property type="entry name" value="G_OBG"/>
</dbReference>
<dbReference type="Pfam" id="PF06858">
    <property type="entry name" value="NOG1"/>
    <property type="match status" value="1"/>
</dbReference>
<keyword evidence="11" id="KW-1185">Reference proteome</keyword>
<dbReference type="OMA" id="EWKNDVM"/>
<dbReference type="Proteomes" id="UP000011958">
    <property type="component" value="Unassembled WGS sequence"/>
</dbReference>
<dbReference type="NCBIfam" id="TIGR00231">
    <property type="entry name" value="small_GTP"/>
    <property type="match status" value="1"/>
</dbReference>
<dbReference type="GeneID" id="19894979"/>
<dbReference type="GO" id="GO:0006364">
    <property type="term" value="P:rRNA processing"/>
    <property type="evidence" value="ECO:0007669"/>
    <property type="project" value="EnsemblFungi"/>
</dbReference>
<comment type="caution">
    <text evidence="10">The sequence shown here is derived from an EMBL/GenBank/DDBJ whole genome shotgun (WGS) entry which is preliminary data.</text>
</comment>
<reference evidence="11" key="1">
    <citation type="journal article" date="2016" name="Nat. Commun.">
        <title>Genome analysis of three Pneumocystis species reveals adaptation mechanisms to life exclusively in mammalian hosts.</title>
        <authorList>
            <person name="Ma L."/>
            <person name="Chen Z."/>
            <person name="Huang D.W."/>
            <person name="Kutty G."/>
            <person name="Ishihara M."/>
            <person name="Wang H."/>
            <person name="Abouelleil A."/>
            <person name="Bishop L."/>
            <person name="Davey E."/>
            <person name="Deng R."/>
            <person name="Deng X."/>
            <person name="Fan L."/>
            <person name="Fantoni G."/>
            <person name="Fitzgerald M."/>
            <person name="Gogineni E."/>
            <person name="Goldberg J.M."/>
            <person name="Handley G."/>
            <person name="Hu X."/>
            <person name="Huber C."/>
            <person name="Jiao X."/>
            <person name="Jones K."/>
            <person name="Levin J.Z."/>
            <person name="Liu Y."/>
            <person name="Macdonald P."/>
            <person name="Melnikov A."/>
            <person name="Raley C."/>
            <person name="Sassi M."/>
            <person name="Sherman B.T."/>
            <person name="Song X."/>
            <person name="Sykes S."/>
            <person name="Tran B."/>
            <person name="Walsh L."/>
            <person name="Xia Y."/>
            <person name="Yang J."/>
            <person name="Young S."/>
            <person name="Zeng Q."/>
            <person name="Zheng X."/>
            <person name="Stephens R."/>
            <person name="Nusbaum C."/>
            <person name="Birren B.W."/>
            <person name="Azadi P."/>
            <person name="Lempicki R.A."/>
            <person name="Cuomo C.A."/>
            <person name="Kovacs J.A."/>
        </authorList>
    </citation>
    <scope>NUCLEOTIDE SEQUENCE [LARGE SCALE GENOMIC DNA]</scope>
    <source>
        <strain evidence="11">B123</strain>
    </source>
</reference>
<dbReference type="eggNOG" id="KOG1490">
    <property type="taxonomic scope" value="Eukaryota"/>
</dbReference>
<evidence type="ECO:0000256" key="6">
    <source>
        <dbReference type="ARBA" id="ARBA00023242"/>
    </source>
</evidence>
<comment type="function">
    <text evidence="1 7">Involved in the biogenesis of the 60S ribosomal subunit.</text>
</comment>
<dbReference type="Gene3D" id="1.20.120.1190">
    <property type="match status" value="1"/>
</dbReference>
<feature type="compositionally biased region" description="Basic residues" evidence="8">
    <location>
        <begin position="614"/>
        <end position="628"/>
    </location>
</feature>
<evidence type="ECO:0000313" key="11">
    <source>
        <dbReference type="Proteomes" id="UP000011958"/>
    </source>
</evidence>
<evidence type="ECO:0000256" key="2">
    <source>
        <dbReference type="ARBA" id="ARBA00004604"/>
    </source>
</evidence>
<dbReference type="InterPro" id="IPR024926">
    <property type="entry name" value="NOG1"/>
</dbReference>
<dbReference type="GO" id="GO:0000054">
    <property type="term" value="P:ribosomal subunit export from nucleus"/>
    <property type="evidence" value="ECO:0007669"/>
    <property type="project" value="EnsemblFungi"/>
</dbReference>
<dbReference type="AlphaFoldDB" id="M7NTG8"/>
<protein>
    <recommendedName>
        <fullName evidence="7">Nucleolar GTP-binding protein 1</fullName>
    </recommendedName>
</protein>
<dbReference type="STRING" id="1069680.M7NTG8"/>
<keyword evidence="4" id="KW-0547">Nucleotide-binding</keyword>
<dbReference type="Gene3D" id="3.40.50.300">
    <property type="entry name" value="P-loop containing nucleotide triphosphate hydrolases"/>
    <property type="match status" value="1"/>
</dbReference>
<organism evidence="10 11">
    <name type="scientific">Pneumocystis murina (strain B123)</name>
    <name type="common">Mouse pneumocystis pneumonia agent</name>
    <name type="synonym">Pneumocystis carinii f. sp. muris</name>
    <dbReference type="NCBI Taxonomy" id="1069680"/>
    <lineage>
        <taxon>Eukaryota</taxon>
        <taxon>Fungi</taxon>
        <taxon>Dikarya</taxon>
        <taxon>Ascomycota</taxon>
        <taxon>Taphrinomycotina</taxon>
        <taxon>Pneumocystomycetes</taxon>
        <taxon>Pneumocystaceae</taxon>
        <taxon>Pneumocystis</taxon>
    </lineage>
</organism>
<evidence type="ECO:0000256" key="5">
    <source>
        <dbReference type="ARBA" id="ARBA00023134"/>
    </source>
</evidence>
<evidence type="ECO:0000256" key="8">
    <source>
        <dbReference type="SAM" id="MobiDB-lite"/>
    </source>
</evidence>
<dbReference type="GO" id="GO:0030687">
    <property type="term" value="C:preribosome, large subunit precursor"/>
    <property type="evidence" value="ECO:0007669"/>
    <property type="project" value="EnsemblFungi"/>
</dbReference>
<comment type="similarity">
    <text evidence="7">Belongs to the TRAFAC class OBG-HflX-like GTPase superfamily. OBG GTPase family. NOG subfamily.</text>
</comment>
<proteinExistence type="inferred from homology"/>
<dbReference type="GO" id="GO:1902626">
    <property type="term" value="P:assembly of large subunit precursor of preribosome"/>
    <property type="evidence" value="ECO:0007669"/>
    <property type="project" value="EnsemblFungi"/>
</dbReference>
<name>M7NTG8_PNEMU</name>
<feature type="region of interest" description="Disordered" evidence="8">
    <location>
        <begin position="609"/>
        <end position="634"/>
    </location>
</feature>
<dbReference type="PROSITE" id="PS51710">
    <property type="entry name" value="G_OBG"/>
    <property type="match status" value="1"/>
</dbReference>
<dbReference type="VEuPathDB" id="FungiDB:PNEG_01282"/>
<dbReference type="GO" id="GO:0005730">
    <property type="term" value="C:nucleolus"/>
    <property type="evidence" value="ECO:0007669"/>
    <property type="project" value="UniProtKB-SubCell"/>
</dbReference>
<dbReference type="EMBL" id="AFWA02000006">
    <property type="protein sequence ID" value="EMR10577.1"/>
    <property type="molecule type" value="Genomic_DNA"/>
</dbReference>
<dbReference type="GO" id="GO:0005737">
    <property type="term" value="C:cytoplasm"/>
    <property type="evidence" value="ECO:0007669"/>
    <property type="project" value="EnsemblFungi"/>
</dbReference>
<comment type="subcellular location">
    <subcellularLocation>
        <location evidence="2 7">Nucleus</location>
        <location evidence="2 7">Nucleolus</location>
    </subcellularLocation>
</comment>
<dbReference type="InterPro" id="IPR006073">
    <property type="entry name" value="GTP-bd"/>
</dbReference>
<sequence length="634" mass="73662">MHFKSIAPIPSSKEFLDIVLSKTQRKTPTVIRPGFKISRIRSFYTRKVTFTKDTLEKKLQDILDEFPRLDDLHPFYADLLNVLYDKDHFKIALSHIATAKHLINTVAREYVRLLKYGDSLYRCKQLKRAALGRMATILRRQSQVLTYLEQVRQHLARLPSIEPNTRTLLICGLPNVGKSSFMNKITRADVEEAPYPFTTKSLFVGHMDYKYLRWQVIDTPGILDHPLEDMNTIEMQSVTALAHLRACILYFIDLSEHCGYPLESQVKLYHSLKPLFSNKVTMIIINKIDLMHPNNLDEKSKALLQSILDDENVQMVETSCVTEEGVMNVRNICCDKLLESRIEEKLKDKKADNIMNRIHLAKPIIRDNIERLPIIPDGLKDRKPYDWNDPNRRKLEKDIEMEHGGPGVYNIDLKKNYILENPEWKLDIVPELFNGKNIYDFIDPNIETKLAELEEEEKRLEQEGFYDSDEEIKNEEDIKILEKAKFLKERNDSIKRKAKSKKALNNRAILPRTIGLKSVSEMSKHLTSIGLDTSFIHERLNSHSKKISSSKQLNEDIKMKNVSNESYSRVPNKNRNSNGIADPLTRSKAEKLARLYQRKLKHLAMASESDRRVFNKKPKHLFSGKRKAGKTDRR</sequence>
<keyword evidence="6 7" id="KW-0539">Nucleus</keyword>
<dbReference type="InterPro" id="IPR005225">
    <property type="entry name" value="Small_GTP-bd"/>
</dbReference>
<dbReference type="Pfam" id="PF17835">
    <property type="entry name" value="NOG1_N"/>
    <property type="match status" value="1"/>
</dbReference>
<dbReference type="FunFam" id="3.40.50.300:FF:000496">
    <property type="entry name" value="Nucleolar GTP-binding protein 1"/>
    <property type="match status" value="1"/>
</dbReference>
<dbReference type="GO" id="GO:0005525">
    <property type="term" value="F:GTP binding"/>
    <property type="evidence" value="ECO:0007669"/>
    <property type="project" value="UniProtKB-KW"/>
</dbReference>
<evidence type="ECO:0000256" key="3">
    <source>
        <dbReference type="ARBA" id="ARBA00022517"/>
    </source>
</evidence>
<dbReference type="SUPFAM" id="SSF52540">
    <property type="entry name" value="P-loop containing nucleoside triphosphate hydrolases"/>
    <property type="match status" value="1"/>
</dbReference>
<dbReference type="PRINTS" id="PR00326">
    <property type="entry name" value="GTP1OBG"/>
</dbReference>
<dbReference type="InterPro" id="IPR012973">
    <property type="entry name" value="NOG_C"/>
</dbReference>